<keyword evidence="6" id="KW-0479">Metal-binding</keyword>
<keyword evidence="10" id="KW-0503">Monooxygenase</keyword>
<keyword evidence="11 12" id="KW-0472">Membrane</keyword>
<evidence type="ECO:0000313" key="13">
    <source>
        <dbReference type="EMBL" id="EKM55882.1"/>
    </source>
</evidence>
<dbReference type="GO" id="GO:0005506">
    <property type="term" value="F:iron ion binding"/>
    <property type="evidence" value="ECO:0007669"/>
    <property type="project" value="InterPro"/>
</dbReference>
<comment type="similarity">
    <text evidence="3">Belongs to the cytochrome P450 family.</text>
</comment>
<dbReference type="Proteomes" id="UP000008370">
    <property type="component" value="Unassembled WGS sequence"/>
</dbReference>
<keyword evidence="5 12" id="KW-0812">Transmembrane</keyword>
<dbReference type="GO" id="GO:0004497">
    <property type="term" value="F:monooxygenase activity"/>
    <property type="evidence" value="ECO:0007669"/>
    <property type="project" value="UniProtKB-KW"/>
</dbReference>
<dbReference type="RefSeq" id="XP_007396189.1">
    <property type="nucleotide sequence ID" value="XM_007396127.1"/>
</dbReference>
<keyword evidence="4" id="KW-0349">Heme</keyword>
<name>K5WZG4_PHACS</name>
<dbReference type="PANTHER" id="PTHR46300">
    <property type="entry name" value="P450, PUTATIVE (EUROFUNG)-RELATED-RELATED"/>
    <property type="match status" value="1"/>
</dbReference>
<evidence type="ECO:0000256" key="9">
    <source>
        <dbReference type="ARBA" id="ARBA00023004"/>
    </source>
</evidence>
<comment type="subcellular location">
    <subcellularLocation>
        <location evidence="2">Membrane</location>
        <topology evidence="2">Single-pass membrane protein</topology>
    </subcellularLocation>
</comment>
<evidence type="ECO:0000256" key="8">
    <source>
        <dbReference type="ARBA" id="ARBA00023002"/>
    </source>
</evidence>
<dbReference type="InterPro" id="IPR036396">
    <property type="entry name" value="Cyt_P450_sf"/>
</dbReference>
<gene>
    <name evidence="13" type="ORF">PHACADRAFT_209394</name>
</gene>
<dbReference type="InterPro" id="IPR001128">
    <property type="entry name" value="Cyt_P450"/>
</dbReference>
<sequence>MLTLAFVGYALASLVTVWMLAFWKRARHRYPPGPKGLPVIGNAFDVPTGNGWLVFRDWSRQYGSQVVHVEALGKHICVVNSAKAAKELFEGRPHIYSDKEQSVMMLELSGWRRSWVMLPYGEYWREHRRFFHHHFRPSAVPQYHSKQTKAARRLLQLILYTPGNFTKHIRYAAGSALLDVVYAFDVQPGDPRIELVENAVDTANKLMHAGVYLGL</sequence>
<evidence type="ECO:0000256" key="5">
    <source>
        <dbReference type="ARBA" id="ARBA00022692"/>
    </source>
</evidence>
<feature type="transmembrane region" description="Helical" evidence="12">
    <location>
        <begin position="6"/>
        <end position="23"/>
    </location>
</feature>
<keyword evidence="9" id="KW-0408">Iron</keyword>
<dbReference type="KEGG" id="pco:PHACADRAFT_209394"/>
<dbReference type="HOGENOM" id="CLU_001570_2_2_1"/>
<reference evidence="13 14" key="1">
    <citation type="journal article" date="2012" name="BMC Genomics">
        <title>Comparative genomics of the white-rot fungi, Phanerochaete carnosa and P. chrysosporium, to elucidate the genetic basis of the distinct wood types they colonize.</title>
        <authorList>
            <person name="Suzuki H."/>
            <person name="MacDonald J."/>
            <person name="Syed K."/>
            <person name="Salamov A."/>
            <person name="Hori C."/>
            <person name="Aerts A."/>
            <person name="Henrissat B."/>
            <person name="Wiebenga A."/>
            <person name="vanKuyk P.A."/>
            <person name="Barry K."/>
            <person name="Lindquist E."/>
            <person name="LaButti K."/>
            <person name="Lapidus A."/>
            <person name="Lucas S."/>
            <person name="Coutinho P."/>
            <person name="Gong Y."/>
            <person name="Samejima M."/>
            <person name="Mahadevan R."/>
            <person name="Abou-Zaid M."/>
            <person name="de Vries R.P."/>
            <person name="Igarashi K."/>
            <person name="Yadav J.S."/>
            <person name="Grigoriev I.V."/>
            <person name="Master E.R."/>
        </authorList>
    </citation>
    <scope>NUCLEOTIDE SEQUENCE [LARGE SCALE GENOMIC DNA]</scope>
    <source>
        <strain evidence="13 14">HHB-10118-sp</strain>
    </source>
</reference>
<dbReference type="AlphaFoldDB" id="K5WZG4"/>
<dbReference type="GO" id="GO:0016705">
    <property type="term" value="F:oxidoreductase activity, acting on paired donors, with incorporation or reduction of molecular oxygen"/>
    <property type="evidence" value="ECO:0007669"/>
    <property type="project" value="InterPro"/>
</dbReference>
<comment type="cofactor">
    <cofactor evidence="1">
        <name>heme</name>
        <dbReference type="ChEBI" id="CHEBI:30413"/>
    </cofactor>
</comment>
<keyword evidence="14" id="KW-1185">Reference proteome</keyword>
<evidence type="ECO:0000256" key="7">
    <source>
        <dbReference type="ARBA" id="ARBA00022989"/>
    </source>
</evidence>
<evidence type="ECO:0008006" key="15">
    <source>
        <dbReference type="Google" id="ProtNLM"/>
    </source>
</evidence>
<evidence type="ECO:0000256" key="12">
    <source>
        <dbReference type="SAM" id="Phobius"/>
    </source>
</evidence>
<dbReference type="SUPFAM" id="SSF48264">
    <property type="entry name" value="Cytochrome P450"/>
    <property type="match status" value="1"/>
</dbReference>
<protein>
    <recommendedName>
        <fullName evidence="15">Cytochrome P450</fullName>
    </recommendedName>
</protein>
<evidence type="ECO:0000256" key="10">
    <source>
        <dbReference type="ARBA" id="ARBA00023033"/>
    </source>
</evidence>
<keyword evidence="8" id="KW-0560">Oxidoreductase</keyword>
<dbReference type="InParanoid" id="K5WZG4"/>
<evidence type="ECO:0000256" key="1">
    <source>
        <dbReference type="ARBA" id="ARBA00001971"/>
    </source>
</evidence>
<dbReference type="Gene3D" id="1.10.630.10">
    <property type="entry name" value="Cytochrome P450"/>
    <property type="match status" value="1"/>
</dbReference>
<evidence type="ECO:0000256" key="11">
    <source>
        <dbReference type="ARBA" id="ARBA00023136"/>
    </source>
</evidence>
<evidence type="ECO:0000313" key="14">
    <source>
        <dbReference type="Proteomes" id="UP000008370"/>
    </source>
</evidence>
<dbReference type="EMBL" id="JH930472">
    <property type="protein sequence ID" value="EKM55882.1"/>
    <property type="molecule type" value="Genomic_DNA"/>
</dbReference>
<evidence type="ECO:0000256" key="4">
    <source>
        <dbReference type="ARBA" id="ARBA00022617"/>
    </source>
</evidence>
<accession>K5WZG4</accession>
<dbReference type="OrthoDB" id="1055148at2759"/>
<keyword evidence="7 12" id="KW-1133">Transmembrane helix</keyword>
<evidence type="ECO:0000256" key="2">
    <source>
        <dbReference type="ARBA" id="ARBA00004167"/>
    </source>
</evidence>
<dbReference type="GO" id="GO:0016020">
    <property type="term" value="C:membrane"/>
    <property type="evidence" value="ECO:0007669"/>
    <property type="project" value="UniProtKB-SubCell"/>
</dbReference>
<evidence type="ECO:0000256" key="6">
    <source>
        <dbReference type="ARBA" id="ARBA00022723"/>
    </source>
</evidence>
<dbReference type="PANTHER" id="PTHR46300:SF7">
    <property type="entry name" value="P450, PUTATIVE (EUROFUNG)-RELATED"/>
    <property type="match status" value="1"/>
</dbReference>
<dbReference type="GeneID" id="18912841"/>
<proteinExistence type="inferred from homology"/>
<evidence type="ECO:0000256" key="3">
    <source>
        <dbReference type="ARBA" id="ARBA00010617"/>
    </source>
</evidence>
<dbReference type="InterPro" id="IPR050364">
    <property type="entry name" value="Cytochrome_P450_fung"/>
</dbReference>
<dbReference type="GO" id="GO:0020037">
    <property type="term" value="F:heme binding"/>
    <property type="evidence" value="ECO:0007669"/>
    <property type="project" value="InterPro"/>
</dbReference>
<dbReference type="Pfam" id="PF00067">
    <property type="entry name" value="p450"/>
    <property type="match status" value="1"/>
</dbReference>
<organism evidence="13 14">
    <name type="scientific">Phanerochaete carnosa (strain HHB-10118-sp)</name>
    <name type="common">White-rot fungus</name>
    <name type="synonym">Peniophora carnosa</name>
    <dbReference type="NCBI Taxonomy" id="650164"/>
    <lineage>
        <taxon>Eukaryota</taxon>
        <taxon>Fungi</taxon>
        <taxon>Dikarya</taxon>
        <taxon>Basidiomycota</taxon>
        <taxon>Agaricomycotina</taxon>
        <taxon>Agaricomycetes</taxon>
        <taxon>Polyporales</taxon>
        <taxon>Phanerochaetaceae</taxon>
        <taxon>Phanerochaete</taxon>
    </lineage>
</organism>